<sequence length="59" mass="7022">MTETHNSTPQPKPHIALRSLQQHTEKRKAYDKHFFITHIQIQITPTPPLHKCFFFPKDN</sequence>
<dbReference type="AlphaFoldDB" id="A0A0E9WY64"/>
<reference evidence="1" key="1">
    <citation type="submission" date="2014-11" db="EMBL/GenBank/DDBJ databases">
        <authorList>
            <person name="Amaro Gonzalez C."/>
        </authorList>
    </citation>
    <scope>NUCLEOTIDE SEQUENCE</scope>
</reference>
<dbReference type="EMBL" id="GBXM01014012">
    <property type="protein sequence ID" value="JAH94565.1"/>
    <property type="molecule type" value="Transcribed_RNA"/>
</dbReference>
<organism evidence="1">
    <name type="scientific">Anguilla anguilla</name>
    <name type="common">European freshwater eel</name>
    <name type="synonym">Muraena anguilla</name>
    <dbReference type="NCBI Taxonomy" id="7936"/>
    <lineage>
        <taxon>Eukaryota</taxon>
        <taxon>Metazoa</taxon>
        <taxon>Chordata</taxon>
        <taxon>Craniata</taxon>
        <taxon>Vertebrata</taxon>
        <taxon>Euteleostomi</taxon>
        <taxon>Actinopterygii</taxon>
        <taxon>Neopterygii</taxon>
        <taxon>Teleostei</taxon>
        <taxon>Anguilliformes</taxon>
        <taxon>Anguillidae</taxon>
        <taxon>Anguilla</taxon>
    </lineage>
</organism>
<reference evidence="1" key="2">
    <citation type="journal article" date="2015" name="Fish Shellfish Immunol.">
        <title>Early steps in the European eel (Anguilla anguilla)-Vibrio vulnificus interaction in the gills: Role of the RtxA13 toxin.</title>
        <authorList>
            <person name="Callol A."/>
            <person name="Pajuelo D."/>
            <person name="Ebbesson L."/>
            <person name="Teles M."/>
            <person name="MacKenzie S."/>
            <person name="Amaro C."/>
        </authorList>
    </citation>
    <scope>NUCLEOTIDE SEQUENCE</scope>
</reference>
<proteinExistence type="predicted"/>
<accession>A0A0E9WY64</accession>
<evidence type="ECO:0000313" key="1">
    <source>
        <dbReference type="EMBL" id="JAH94565.1"/>
    </source>
</evidence>
<name>A0A0E9WY64_ANGAN</name>
<protein>
    <submittedName>
        <fullName evidence="1">Uncharacterized protein</fullName>
    </submittedName>
</protein>